<dbReference type="KEGG" id="dpx:DAPPUDRAFT_235259"/>
<accession>E9FYL6</accession>
<organism evidence="1 2">
    <name type="scientific">Daphnia pulex</name>
    <name type="common">Water flea</name>
    <dbReference type="NCBI Taxonomy" id="6669"/>
    <lineage>
        <taxon>Eukaryota</taxon>
        <taxon>Metazoa</taxon>
        <taxon>Ecdysozoa</taxon>
        <taxon>Arthropoda</taxon>
        <taxon>Crustacea</taxon>
        <taxon>Branchiopoda</taxon>
        <taxon>Diplostraca</taxon>
        <taxon>Cladocera</taxon>
        <taxon>Anomopoda</taxon>
        <taxon>Daphniidae</taxon>
        <taxon>Daphnia</taxon>
    </lineage>
</organism>
<name>E9FYL6_DAPPU</name>
<evidence type="ECO:0000313" key="1">
    <source>
        <dbReference type="EMBL" id="EFX87551.1"/>
    </source>
</evidence>
<dbReference type="OrthoDB" id="10527539at2759"/>
<dbReference type="AlphaFoldDB" id="E9FYL6"/>
<keyword evidence="2" id="KW-1185">Reference proteome</keyword>
<proteinExistence type="predicted"/>
<reference evidence="1 2" key="1">
    <citation type="journal article" date="2011" name="Science">
        <title>The ecoresponsive genome of Daphnia pulex.</title>
        <authorList>
            <person name="Colbourne J.K."/>
            <person name="Pfrender M.E."/>
            <person name="Gilbert D."/>
            <person name="Thomas W.K."/>
            <person name="Tucker A."/>
            <person name="Oakley T.H."/>
            <person name="Tokishita S."/>
            <person name="Aerts A."/>
            <person name="Arnold G.J."/>
            <person name="Basu M.K."/>
            <person name="Bauer D.J."/>
            <person name="Caceres C.E."/>
            <person name="Carmel L."/>
            <person name="Casola C."/>
            <person name="Choi J.H."/>
            <person name="Detter J.C."/>
            <person name="Dong Q."/>
            <person name="Dusheyko S."/>
            <person name="Eads B.D."/>
            <person name="Frohlich T."/>
            <person name="Geiler-Samerotte K.A."/>
            <person name="Gerlach D."/>
            <person name="Hatcher P."/>
            <person name="Jogdeo S."/>
            <person name="Krijgsveld J."/>
            <person name="Kriventseva E.V."/>
            <person name="Kultz D."/>
            <person name="Laforsch C."/>
            <person name="Lindquist E."/>
            <person name="Lopez J."/>
            <person name="Manak J.R."/>
            <person name="Muller J."/>
            <person name="Pangilinan J."/>
            <person name="Patwardhan R.P."/>
            <person name="Pitluck S."/>
            <person name="Pritham E.J."/>
            <person name="Rechtsteiner A."/>
            <person name="Rho M."/>
            <person name="Rogozin I.B."/>
            <person name="Sakarya O."/>
            <person name="Salamov A."/>
            <person name="Schaack S."/>
            <person name="Shapiro H."/>
            <person name="Shiga Y."/>
            <person name="Skalitzky C."/>
            <person name="Smith Z."/>
            <person name="Souvorov A."/>
            <person name="Sung W."/>
            <person name="Tang Z."/>
            <person name="Tsuchiya D."/>
            <person name="Tu H."/>
            <person name="Vos H."/>
            <person name="Wang M."/>
            <person name="Wolf Y.I."/>
            <person name="Yamagata H."/>
            <person name="Yamada T."/>
            <person name="Ye Y."/>
            <person name="Shaw J.R."/>
            <person name="Andrews J."/>
            <person name="Crease T.J."/>
            <person name="Tang H."/>
            <person name="Lucas S.M."/>
            <person name="Robertson H.M."/>
            <person name="Bork P."/>
            <person name="Koonin E.V."/>
            <person name="Zdobnov E.M."/>
            <person name="Grigoriev I.V."/>
            <person name="Lynch M."/>
            <person name="Boore J.L."/>
        </authorList>
    </citation>
    <scope>NUCLEOTIDE SEQUENCE [LARGE SCALE GENOMIC DNA]</scope>
</reference>
<evidence type="ECO:0000313" key="2">
    <source>
        <dbReference type="Proteomes" id="UP000000305"/>
    </source>
</evidence>
<dbReference type="HOGENOM" id="CLU_1788798_0_0_1"/>
<dbReference type="Proteomes" id="UP000000305">
    <property type="component" value="Unassembled WGS sequence"/>
</dbReference>
<sequence>MNDYVETFVHDDDLLLRRPNIELLITALLDDAGSLVHCPASMINFTTIEIPSSDGVVLLFEAQQIAAQMDQFEGVVLAATQCRVADVIEAIVSSTMTPVLRLEFLFCPPSLPGLKAERLQLYRLNASHLIQHQFEPSSFHQYMYA</sequence>
<gene>
    <name evidence="1" type="ORF">DAPPUDRAFT_235259</name>
</gene>
<dbReference type="PhylomeDB" id="E9FYL6"/>
<dbReference type="EMBL" id="GL732527">
    <property type="protein sequence ID" value="EFX87551.1"/>
    <property type="molecule type" value="Genomic_DNA"/>
</dbReference>
<protein>
    <submittedName>
        <fullName evidence="1">Uncharacterized protein</fullName>
    </submittedName>
</protein>
<dbReference type="InParanoid" id="E9FYL6"/>